<feature type="chain" id="PRO_5013053226" evidence="1">
    <location>
        <begin position="27"/>
        <end position="105"/>
    </location>
</feature>
<sequence length="105" mass="12628">MMSQISCRLRWRQLLFVWLGIQGAREMNLGREQLHPPKLVTEFVYIADHMKMLPSTLKYWMCDFEMNLTFNDQSNVSNYSRIHQINEFFEKTKSDQVLYLQFALS</sequence>
<proteinExistence type="predicted"/>
<reference evidence="2" key="1">
    <citation type="journal article" date="2018" name="PLoS Negl. Trop. Dis.">
        <title>An insight into the salivary gland and fat body transcriptome of Panstrongylus lignarius (Hemiptera: Heteroptera), the main vector of Chagas disease in Peru.</title>
        <authorList>
            <person name="Nevoa J.C."/>
            <person name="Mendes M.T."/>
            <person name="da Silva M.V."/>
            <person name="Soares S.C."/>
            <person name="Oliveira C.J.F."/>
            <person name="Ribeiro J.M.C."/>
        </authorList>
    </citation>
    <scope>NUCLEOTIDE SEQUENCE</scope>
</reference>
<dbReference type="AlphaFoldDB" id="A0A224Y2K8"/>
<evidence type="ECO:0000313" key="2">
    <source>
        <dbReference type="EMBL" id="JAW14741.1"/>
    </source>
</evidence>
<evidence type="ECO:0000256" key="1">
    <source>
        <dbReference type="SAM" id="SignalP"/>
    </source>
</evidence>
<protein>
    <submittedName>
        <fullName evidence="2">Putative secreted protein</fullName>
    </submittedName>
</protein>
<dbReference type="EMBL" id="GFTR01001685">
    <property type="protein sequence ID" value="JAW14741.1"/>
    <property type="molecule type" value="Transcribed_RNA"/>
</dbReference>
<accession>A0A224Y2K8</accession>
<name>A0A224Y2K8_9HEMI</name>
<feature type="signal peptide" evidence="1">
    <location>
        <begin position="1"/>
        <end position="26"/>
    </location>
</feature>
<keyword evidence="1" id="KW-0732">Signal</keyword>
<organism evidence="2">
    <name type="scientific">Panstrongylus lignarius</name>
    <dbReference type="NCBI Taxonomy" id="156445"/>
    <lineage>
        <taxon>Eukaryota</taxon>
        <taxon>Metazoa</taxon>
        <taxon>Ecdysozoa</taxon>
        <taxon>Arthropoda</taxon>
        <taxon>Hexapoda</taxon>
        <taxon>Insecta</taxon>
        <taxon>Pterygota</taxon>
        <taxon>Neoptera</taxon>
        <taxon>Paraneoptera</taxon>
        <taxon>Hemiptera</taxon>
        <taxon>Heteroptera</taxon>
        <taxon>Panheteroptera</taxon>
        <taxon>Cimicomorpha</taxon>
        <taxon>Reduviidae</taxon>
        <taxon>Triatominae</taxon>
        <taxon>Panstrongylus</taxon>
    </lineage>
</organism>